<keyword evidence="8 11" id="KW-0472">Membrane</keyword>
<evidence type="ECO:0000259" key="12">
    <source>
        <dbReference type="Pfam" id="PF00924"/>
    </source>
</evidence>
<proteinExistence type="inferred from homology"/>
<dbReference type="eggNOG" id="COG0668">
    <property type="taxonomic scope" value="Bacteria"/>
</dbReference>
<evidence type="ECO:0000256" key="7">
    <source>
        <dbReference type="ARBA" id="ARBA00023016"/>
    </source>
</evidence>
<dbReference type="GO" id="GO:0008381">
    <property type="term" value="F:mechanosensitive monoatomic ion channel activity"/>
    <property type="evidence" value="ECO:0007669"/>
    <property type="project" value="InterPro"/>
</dbReference>
<accession>A0A077DE97</accession>
<keyword evidence="7" id="KW-0346">Stress response</keyword>
<dbReference type="FunFam" id="2.30.30.60:FF:000002">
    <property type="entry name" value="Mechanosensitive ion channel family protein"/>
    <property type="match status" value="1"/>
</dbReference>
<dbReference type="Pfam" id="PF21082">
    <property type="entry name" value="MS_channel_3rd"/>
    <property type="match status" value="1"/>
</dbReference>
<evidence type="ECO:0000256" key="4">
    <source>
        <dbReference type="ARBA" id="ARBA00022519"/>
    </source>
</evidence>
<evidence type="ECO:0000256" key="1">
    <source>
        <dbReference type="ARBA" id="ARBA00004429"/>
    </source>
</evidence>
<dbReference type="GO" id="GO:0005886">
    <property type="term" value="C:plasma membrane"/>
    <property type="evidence" value="ECO:0007669"/>
    <property type="project" value="UniProtKB-SubCell"/>
</dbReference>
<dbReference type="Gene3D" id="2.30.30.60">
    <property type="match status" value="1"/>
</dbReference>
<dbReference type="InterPro" id="IPR010920">
    <property type="entry name" value="LSM_dom_sf"/>
</dbReference>
<evidence type="ECO:0000256" key="5">
    <source>
        <dbReference type="ARBA" id="ARBA00022692"/>
    </source>
</evidence>
<reference evidence="14 15" key="1">
    <citation type="journal article" date="2014" name="BMC Genomics">
        <title>A genomic perspective on a new bacterial genus and species from the Alcaligenaceae family, Basilea psittacipulmonis.</title>
        <authorList>
            <person name="Whiteson K.L."/>
            <person name="Hernandez D."/>
            <person name="Lazarevic V."/>
            <person name="Gaia N."/>
            <person name="Farinelli L."/>
            <person name="Francois P."/>
            <person name="Pilo P."/>
            <person name="Frey J."/>
            <person name="Schrenzel J."/>
        </authorList>
    </citation>
    <scope>NUCLEOTIDE SEQUENCE [LARGE SCALE GENOMIC DNA]</scope>
    <source>
        <strain evidence="14 15">DSM 24701</strain>
    </source>
</reference>
<dbReference type="GO" id="GO:0071470">
    <property type="term" value="P:cellular response to osmotic stress"/>
    <property type="evidence" value="ECO:0007669"/>
    <property type="project" value="InterPro"/>
</dbReference>
<dbReference type="InterPro" id="IPR049278">
    <property type="entry name" value="MS_channel_C"/>
</dbReference>
<evidence type="ECO:0000256" key="10">
    <source>
        <dbReference type="ARBA" id="ARBA00093659"/>
    </source>
</evidence>
<dbReference type="InterPro" id="IPR030192">
    <property type="entry name" value="YbdG"/>
</dbReference>
<evidence type="ECO:0000256" key="6">
    <source>
        <dbReference type="ARBA" id="ARBA00022989"/>
    </source>
</evidence>
<evidence type="ECO:0000256" key="11">
    <source>
        <dbReference type="SAM" id="Phobius"/>
    </source>
</evidence>
<name>A0A077DE97_9BURK</name>
<sequence>MYSSLLKFLSSYGFQAGDWEVNAIIFGLIVLTVILIHIILHGLIFRIIIAQLKKSPRLLLQAFGDKSLFKNIAYCIQSMLLSMQFRVWLLDGSLKETLISVSDVFALFFGLMALFSLLNIIQNYMLTNNVAKQFPIGGIVQTIKLISSLALIIILISMVLGKSPTVLISGLGAMTAVLMLVFKDPILGFVAGIQLSANNMLRIGDWLEMPKYHADGSVVDIGLTTVKVRNWDNTITTVPTYALISDSFKNWRAMSESGGRRIKRSIFIDTNSVHFLSQKEIEHLSQSRLLTQYLTDRVAEVKAFNEQNEITTDSYLNGRHLTNIGTFRIYLENYLRNNPQIHKNMTLMVRQLQPTDKGIPMEIYCFTNTVAWLEYEAIQADIFDHIFAVAPEFGISLYQAPSGQDFKAFAR</sequence>
<keyword evidence="3" id="KW-1003">Cell membrane</keyword>
<keyword evidence="4" id="KW-0997">Cell inner membrane</keyword>
<protein>
    <recommendedName>
        <fullName evidence="9">Mechanosensing system component YbdG</fullName>
    </recommendedName>
    <alternativeName>
        <fullName evidence="10">Mechanosensitive channel homolog YbdG</fullName>
    </alternativeName>
</protein>
<dbReference type="HOGENOM" id="CLU_045354_1_0_4"/>
<feature type="transmembrane region" description="Helical" evidence="11">
    <location>
        <begin position="68"/>
        <end position="89"/>
    </location>
</feature>
<keyword evidence="6 11" id="KW-1133">Transmembrane helix</keyword>
<feature type="transmembrane region" description="Helical" evidence="11">
    <location>
        <begin position="142"/>
        <end position="160"/>
    </location>
</feature>
<feature type="transmembrane region" description="Helical" evidence="11">
    <location>
        <begin position="23"/>
        <end position="48"/>
    </location>
</feature>
<keyword evidence="15" id="KW-1185">Reference proteome</keyword>
<dbReference type="EMBL" id="CP009238">
    <property type="protein sequence ID" value="AIL32491.1"/>
    <property type="molecule type" value="Genomic_DNA"/>
</dbReference>
<dbReference type="AlphaFoldDB" id="A0A077DE97"/>
<dbReference type="STRING" id="1072685.IX83_03485"/>
<dbReference type="KEGG" id="bpsi:IX83_03485"/>
<comment type="similarity">
    <text evidence="2">Belongs to the MscS (TC 1.A.23) family.</text>
</comment>
<dbReference type="PANTHER" id="PTHR30414:SF0">
    <property type="entry name" value="MINICONDUCTANCE MECHANOSENSITIVE CHANNEL YBDG"/>
    <property type="match status" value="1"/>
</dbReference>
<evidence type="ECO:0000256" key="2">
    <source>
        <dbReference type="ARBA" id="ARBA00008017"/>
    </source>
</evidence>
<gene>
    <name evidence="14" type="ORF">IX83_03485</name>
</gene>
<keyword evidence="5 11" id="KW-0812">Transmembrane</keyword>
<comment type="subcellular location">
    <subcellularLocation>
        <location evidence="1">Cell inner membrane</location>
        <topology evidence="1">Multi-pass membrane protein</topology>
    </subcellularLocation>
</comment>
<dbReference type="Proteomes" id="UP000028945">
    <property type="component" value="Chromosome"/>
</dbReference>
<dbReference type="PANTHER" id="PTHR30414">
    <property type="entry name" value="MINICONDUCTANCE MECHANOSENSITIVE CHANNEL YBDG"/>
    <property type="match status" value="1"/>
</dbReference>
<dbReference type="SUPFAM" id="SSF50182">
    <property type="entry name" value="Sm-like ribonucleoproteins"/>
    <property type="match status" value="1"/>
</dbReference>
<feature type="domain" description="Mechanosensitive ion channel MscS" evidence="12">
    <location>
        <begin position="184"/>
        <end position="252"/>
    </location>
</feature>
<feature type="domain" description="Mechanosensitive ion channel MscS C-terminal" evidence="13">
    <location>
        <begin position="335"/>
        <end position="396"/>
    </location>
</feature>
<dbReference type="Pfam" id="PF00924">
    <property type="entry name" value="MS_channel_2nd"/>
    <property type="match status" value="1"/>
</dbReference>
<evidence type="ECO:0000256" key="8">
    <source>
        <dbReference type="ARBA" id="ARBA00023136"/>
    </source>
</evidence>
<evidence type="ECO:0000256" key="9">
    <source>
        <dbReference type="ARBA" id="ARBA00093630"/>
    </source>
</evidence>
<dbReference type="InterPro" id="IPR006685">
    <property type="entry name" value="MscS_channel_2nd"/>
</dbReference>
<evidence type="ECO:0000313" key="15">
    <source>
        <dbReference type="Proteomes" id="UP000028945"/>
    </source>
</evidence>
<dbReference type="RefSeq" id="WP_038499181.1">
    <property type="nucleotide sequence ID" value="NZ_AFWK01000019.1"/>
</dbReference>
<organism evidence="14 15">
    <name type="scientific">Basilea psittacipulmonis DSM 24701</name>
    <dbReference type="NCBI Taxonomy" id="1072685"/>
    <lineage>
        <taxon>Bacteria</taxon>
        <taxon>Pseudomonadati</taxon>
        <taxon>Pseudomonadota</taxon>
        <taxon>Betaproteobacteria</taxon>
        <taxon>Burkholderiales</taxon>
        <taxon>Alcaligenaceae</taxon>
        <taxon>Basilea</taxon>
    </lineage>
</organism>
<evidence type="ECO:0000256" key="3">
    <source>
        <dbReference type="ARBA" id="ARBA00022475"/>
    </source>
</evidence>
<dbReference type="InterPro" id="IPR023408">
    <property type="entry name" value="MscS_beta-dom_sf"/>
</dbReference>
<feature type="transmembrane region" description="Helical" evidence="11">
    <location>
        <begin position="166"/>
        <end position="193"/>
    </location>
</feature>
<feature type="transmembrane region" description="Helical" evidence="11">
    <location>
        <begin position="101"/>
        <end position="121"/>
    </location>
</feature>
<evidence type="ECO:0000259" key="13">
    <source>
        <dbReference type="Pfam" id="PF21082"/>
    </source>
</evidence>
<evidence type="ECO:0000313" key="14">
    <source>
        <dbReference type="EMBL" id="AIL32491.1"/>
    </source>
</evidence>